<dbReference type="EMBL" id="DPBP01000026">
    <property type="protein sequence ID" value="HCE17418.1"/>
    <property type="molecule type" value="Genomic_DNA"/>
</dbReference>
<reference evidence="3 5" key="3">
    <citation type="journal article" date="2018" name="Nat. Biotechnol.">
        <title>A standardized bacterial taxonomy based on genome phylogeny substantially revises the tree of life.</title>
        <authorList>
            <person name="Parks D.H."/>
            <person name="Chuvochina M."/>
            <person name="Waite D.W."/>
            <person name="Rinke C."/>
            <person name="Skarshewski A."/>
            <person name="Chaumeil P.A."/>
            <person name="Hugenholtz P."/>
        </authorList>
    </citation>
    <scope>NUCLEOTIDE SEQUENCE [LARGE SCALE GENOMIC DNA]</scope>
    <source>
        <strain evidence="3">UBA8781</strain>
    </source>
</reference>
<reference evidence="4" key="2">
    <citation type="submission" date="2015-07" db="EMBL/GenBank/DDBJ databases">
        <title>Draft Genome Sequences of Anaerolinea thermolimosa IMO-1, Bellilinea caldifistulae GOMI-1, Leptolinea tardivitalis YMTK-2, Levilinea saccharolytica KIBI-1,Longilinea arvoryzae KOME-1, Previously Described as Members of the Anaerolineaceae (Chloroflexi).</title>
        <authorList>
            <person name="Sekiguchi Y."/>
            <person name="Ohashi A."/>
            <person name="Matsuura N."/>
            <person name="Tourlousse M.D."/>
        </authorList>
    </citation>
    <scope>NUCLEOTIDE SEQUENCE [LARGE SCALE GENOMIC DNA]</scope>
    <source>
        <strain evidence="4">IMO-1</strain>
    </source>
</reference>
<dbReference type="CDD" id="cd03794">
    <property type="entry name" value="GT4_WbuB-like"/>
    <property type="match status" value="1"/>
</dbReference>
<evidence type="ECO:0000313" key="4">
    <source>
        <dbReference type="Proteomes" id="UP000253922"/>
    </source>
</evidence>
<evidence type="ECO:0000313" key="2">
    <source>
        <dbReference type="EMBL" id="GAP08592.1"/>
    </source>
</evidence>
<dbReference type="PANTHER" id="PTHR45947:SF3">
    <property type="entry name" value="SULFOQUINOVOSYL TRANSFERASE SQD2"/>
    <property type="match status" value="1"/>
</dbReference>
<dbReference type="OrthoDB" id="9811902at2"/>
<dbReference type="Pfam" id="PF13692">
    <property type="entry name" value="Glyco_trans_1_4"/>
    <property type="match status" value="1"/>
</dbReference>
<accession>A0A3D1JI21</accession>
<dbReference type="Gene3D" id="3.40.50.2000">
    <property type="entry name" value="Glycogen Phosphorylase B"/>
    <property type="match status" value="2"/>
</dbReference>
<proteinExistence type="predicted"/>
<dbReference type="InterPro" id="IPR028098">
    <property type="entry name" value="Glyco_trans_4-like_N"/>
</dbReference>
<protein>
    <submittedName>
        <fullName evidence="2 3">Glycosyltransferase</fullName>
    </submittedName>
</protein>
<dbReference type="PANTHER" id="PTHR45947">
    <property type="entry name" value="SULFOQUINOVOSYL TRANSFERASE SQD2"/>
    <property type="match status" value="1"/>
</dbReference>
<dbReference type="Pfam" id="PF13579">
    <property type="entry name" value="Glyco_trans_4_4"/>
    <property type="match status" value="1"/>
</dbReference>
<dbReference type="InterPro" id="IPR050194">
    <property type="entry name" value="Glycosyltransferase_grp1"/>
</dbReference>
<name>A0A3D1JI21_9CHLR</name>
<evidence type="ECO:0000313" key="5">
    <source>
        <dbReference type="Proteomes" id="UP000264141"/>
    </source>
</evidence>
<evidence type="ECO:0000259" key="1">
    <source>
        <dbReference type="Pfam" id="PF13579"/>
    </source>
</evidence>
<keyword evidence="4" id="KW-1185">Reference proteome</keyword>
<gene>
    <name evidence="2" type="ORF">ATHL_03497</name>
    <name evidence="3" type="ORF">DEQ80_06130</name>
</gene>
<sequence>MHILLIHQAFASLNEAGGTRHHELARYLVSRGHRVTIIASPVNYLSGQRGTHTAWVERQEDPPGITLLRTYTYPALHRSFFHRVLSFLSFMVSSFFVGLGVREVDLVWGTSPPIFQAVTGWMLARLKGVPFLLEIRDLWPAFAIAVGVLRNPLLIRASLWLESFLYRHADRVMVNSPGFIEHVTQRGARQVELVPNGADPLMFSPDGHGEAFRRAHGLNGQFVVLYAGAHGLSNDLGVVLEAASYLQDEPSITFLLVGDGKEKPHLQAHAEALRLTNLRFLPPVPKASMGEVMAAADACLAILKPIALYRTTYPNKVFDYMAAGRPVILAIDGVIRQVVEEARAGLFVPPGNPRALAEAVRTLASDPQAARQMGACGRQYIETHFNRQRLAEQLNSLLVEMRGSHGRENSRRR</sequence>
<keyword evidence="3" id="KW-0808">Transferase</keyword>
<dbReference type="EMBL" id="DF967966">
    <property type="protein sequence ID" value="GAP08592.1"/>
    <property type="molecule type" value="Genomic_DNA"/>
</dbReference>
<feature type="domain" description="Glycosyltransferase subfamily 4-like N-terminal" evidence="1">
    <location>
        <begin position="18"/>
        <end position="197"/>
    </location>
</feature>
<dbReference type="AlphaFoldDB" id="A0A3D1JI21"/>
<evidence type="ECO:0000313" key="3">
    <source>
        <dbReference type="EMBL" id="HCE17418.1"/>
    </source>
</evidence>
<dbReference type="RefSeq" id="WP_062196297.1">
    <property type="nucleotide sequence ID" value="NZ_DF967966.1"/>
</dbReference>
<dbReference type="Proteomes" id="UP000253922">
    <property type="component" value="Unassembled WGS sequence"/>
</dbReference>
<dbReference type="GO" id="GO:0016758">
    <property type="term" value="F:hexosyltransferase activity"/>
    <property type="evidence" value="ECO:0007669"/>
    <property type="project" value="TreeGrafter"/>
</dbReference>
<organism evidence="3 5">
    <name type="scientific">Anaerolinea thermolimosa</name>
    <dbReference type="NCBI Taxonomy" id="229919"/>
    <lineage>
        <taxon>Bacteria</taxon>
        <taxon>Bacillati</taxon>
        <taxon>Chloroflexota</taxon>
        <taxon>Anaerolineae</taxon>
        <taxon>Anaerolineales</taxon>
        <taxon>Anaerolineaceae</taxon>
        <taxon>Anaerolinea</taxon>
    </lineage>
</organism>
<reference evidence="2" key="1">
    <citation type="journal article" date="2015" name="Genome Announc.">
        <title>Draft Genome Sequences of Anaerolinea thermolimosa IMO-1, Bellilinea caldifistulae GOMI-1, Leptolinea tardivitalis YMTK-2, Levilinea saccharolytica KIBI-1, Longilinea arvoryzae KOME-1, Previously Described as Members of the Class Anaerolineae (Chloroflexi).</title>
        <authorList>
            <person name="Matsuura N."/>
            <person name="Tourlousse M.D."/>
            <person name="Ohashi A."/>
            <person name="Hugenholtz P."/>
            <person name="Sekiguchi Y."/>
        </authorList>
    </citation>
    <scope>NUCLEOTIDE SEQUENCE</scope>
    <source>
        <strain evidence="2">IMO-1</strain>
    </source>
</reference>
<dbReference type="STRING" id="229919.GCA_001050195_03432"/>
<dbReference type="SUPFAM" id="SSF53756">
    <property type="entry name" value="UDP-Glycosyltransferase/glycogen phosphorylase"/>
    <property type="match status" value="1"/>
</dbReference>
<dbReference type="Proteomes" id="UP000264141">
    <property type="component" value="Unassembled WGS sequence"/>
</dbReference>